<dbReference type="Pfam" id="PF17243">
    <property type="entry name" value="POTRA_TamA_1"/>
    <property type="match status" value="1"/>
</dbReference>
<dbReference type="Gene3D" id="3.10.20.310">
    <property type="entry name" value="membrane protein fhac"/>
    <property type="match status" value="1"/>
</dbReference>
<dbReference type="EMBL" id="JAUOQO010000873">
    <property type="protein sequence ID" value="MDO6575560.1"/>
    <property type="molecule type" value="Genomic_DNA"/>
</dbReference>
<name>A0AAW7YTF0_9STAP</name>
<dbReference type="InterPro" id="IPR035243">
    <property type="entry name" value="TamA_POTRA_Dom_1"/>
</dbReference>
<feature type="non-terminal residue" evidence="2">
    <location>
        <position position="80"/>
    </location>
</feature>
<gene>
    <name evidence="2" type="ORF">Q4528_15720</name>
</gene>
<accession>A0AAW7YTF0</accession>
<reference evidence="2" key="1">
    <citation type="submission" date="2023-07" db="EMBL/GenBank/DDBJ databases">
        <title>Genome content predicts the carbon catabolic preferences of heterotrophic bacteria.</title>
        <authorList>
            <person name="Gralka M."/>
        </authorList>
    </citation>
    <scope>NUCLEOTIDE SEQUENCE</scope>
    <source>
        <strain evidence="2">E2R20</strain>
    </source>
</reference>
<proteinExistence type="predicted"/>
<dbReference type="RefSeq" id="WP_303522675.1">
    <property type="nucleotide sequence ID" value="NZ_JAUOQO010000873.1"/>
</dbReference>
<evidence type="ECO:0000259" key="1">
    <source>
        <dbReference type="Pfam" id="PF17243"/>
    </source>
</evidence>
<dbReference type="Proteomes" id="UP001170310">
    <property type="component" value="Unassembled WGS sequence"/>
</dbReference>
<feature type="non-terminal residue" evidence="2">
    <location>
        <position position="1"/>
    </location>
</feature>
<organism evidence="2 3">
    <name type="scientific">Staphylococcus pasteuri_A</name>
    <dbReference type="NCBI Taxonomy" id="3062664"/>
    <lineage>
        <taxon>Bacteria</taxon>
        <taxon>Bacillati</taxon>
        <taxon>Bacillota</taxon>
        <taxon>Bacilli</taxon>
        <taxon>Bacillales</taxon>
        <taxon>Staphylococcaceae</taxon>
        <taxon>Staphylococcus</taxon>
    </lineage>
</organism>
<comment type="caution">
    <text evidence="2">The sequence shown here is derived from an EMBL/GenBank/DDBJ whole genome shotgun (WGS) entry which is preliminary data.</text>
</comment>
<sequence>AQTFPENSSVRRISSASAEQTKRALRALGYYQSKIDVSEKEKDVYLVEVELGERLVISKFDFTFEGEANKDSRFTSAVTK</sequence>
<keyword evidence="3" id="KW-1185">Reference proteome</keyword>
<feature type="domain" description="TamA POTRA" evidence="1">
    <location>
        <begin position="8"/>
        <end position="43"/>
    </location>
</feature>
<protein>
    <submittedName>
        <fullName evidence="2">POTRA domain-containing protein</fullName>
    </submittedName>
</protein>
<evidence type="ECO:0000313" key="3">
    <source>
        <dbReference type="Proteomes" id="UP001170310"/>
    </source>
</evidence>
<dbReference type="AlphaFoldDB" id="A0AAW7YTF0"/>
<evidence type="ECO:0000313" key="2">
    <source>
        <dbReference type="EMBL" id="MDO6575560.1"/>
    </source>
</evidence>